<evidence type="ECO:0000313" key="2">
    <source>
        <dbReference type="Proteomes" id="UP000053989"/>
    </source>
</evidence>
<organism evidence="1 2">
    <name type="scientific">Scleroderma citrinum Foug A</name>
    <dbReference type="NCBI Taxonomy" id="1036808"/>
    <lineage>
        <taxon>Eukaryota</taxon>
        <taxon>Fungi</taxon>
        <taxon>Dikarya</taxon>
        <taxon>Basidiomycota</taxon>
        <taxon>Agaricomycotina</taxon>
        <taxon>Agaricomycetes</taxon>
        <taxon>Agaricomycetidae</taxon>
        <taxon>Boletales</taxon>
        <taxon>Sclerodermatineae</taxon>
        <taxon>Sclerodermataceae</taxon>
        <taxon>Scleroderma</taxon>
    </lineage>
</organism>
<dbReference type="Proteomes" id="UP000053989">
    <property type="component" value="Unassembled WGS sequence"/>
</dbReference>
<gene>
    <name evidence="1" type="ORF">SCLCIDRAFT_1222340</name>
</gene>
<reference evidence="2" key="2">
    <citation type="submission" date="2015-01" db="EMBL/GenBank/DDBJ databases">
        <title>Evolutionary Origins and Diversification of the Mycorrhizal Mutualists.</title>
        <authorList>
            <consortium name="DOE Joint Genome Institute"/>
            <consortium name="Mycorrhizal Genomics Consortium"/>
            <person name="Kohler A."/>
            <person name="Kuo A."/>
            <person name="Nagy L.G."/>
            <person name="Floudas D."/>
            <person name="Copeland A."/>
            <person name="Barry K.W."/>
            <person name="Cichocki N."/>
            <person name="Veneault-Fourrey C."/>
            <person name="LaButti K."/>
            <person name="Lindquist E.A."/>
            <person name="Lipzen A."/>
            <person name="Lundell T."/>
            <person name="Morin E."/>
            <person name="Murat C."/>
            <person name="Riley R."/>
            <person name="Ohm R."/>
            <person name="Sun H."/>
            <person name="Tunlid A."/>
            <person name="Henrissat B."/>
            <person name="Grigoriev I.V."/>
            <person name="Hibbett D.S."/>
            <person name="Martin F."/>
        </authorList>
    </citation>
    <scope>NUCLEOTIDE SEQUENCE [LARGE SCALE GENOMIC DNA]</scope>
    <source>
        <strain evidence="2">Foug A</strain>
    </source>
</reference>
<reference evidence="1 2" key="1">
    <citation type="submission" date="2014-04" db="EMBL/GenBank/DDBJ databases">
        <authorList>
            <consortium name="DOE Joint Genome Institute"/>
            <person name="Kuo A."/>
            <person name="Kohler A."/>
            <person name="Nagy L.G."/>
            <person name="Floudas D."/>
            <person name="Copeland A."/>
            <person name="Barry K.W."/>
            <person name="Cichocki N."/>
            <person name="Veneault-Fourrey C."/>
            <person name="LaButti K."/>
            <person name="Lindquist E.A."/>
            <person name="Lipzen A."/>
            <person name="Lundell T."/>
            <person name="Morin E."/>
            <person name="Murat C."/>
            <person name="Sun H."/>
            <person name="Tunlid A."/>
            <person name="Henrissat B."/>
            <person name="Grigoriev I.V."/>
            <person name="Hibbett D.S."/>
            <person name="Martin F."/>
            <person name="Nordberg H.P."/>
            <person name="Cantor M.N."/>
            <person name="Hua S.X."/>
        </authorList>
    </citation>
    <scope>NUCLEOTIDE SEQUENCE [LARGE SCALE GENOMIC DNA]</scope>
    <source>
        <strain evidence="1 2">Foug A</strain>
    </source>
</reference>
<sequence length="87" mass="10071">MPMFCLLVRPIPALRTLPRNKDFEFATRLPFYLPVKPCVKPDYLDRIGLFTCLEADVITKCVILGQRSPKRVYKTPKSFFQGLSHVQ</sequence>
<evidence type="ECO:0000313" key="1">
    <source>
        <dbReference type="EMBL" id="KIM54038.1"/>
    </source>
</evidence>
<dbReference type="EMBL" id="KN822164">
    <property type="protein sequence ID" value="KIM54038.1"/>
    <property type="molecule type" value="Genomic_DNA"/>
</dbReference>
<dbReference type="AlphaFoldDB" id="A0A0C2YWP3"/>
<dbReference type="HOGENOM" id="CLU_2484621_0_0_1"/>
<keyword evidence="2" id="KW-1185">Reference proteome</keyword>
<name>A0A0C2YWP3_9AGAM</name>
<dbReference type="InParanoid" id="A0A0C2YWP3"/>
<accession>A0A0C2YWP3</accession>
<proteinExistence type="predicted"/>
<protein>
    <submittedName>
        <fullName evidence="1">Uncharacterized protein</fullName>
    </submittedName>
</protein>